<comment type="caution">
    <text evidence="1">The sequence shown here is derived from an EMBL/GenBank/DDBJ whole genome shotgun (WGS) entry which is preliminary data.</text>
</comment>
<protein>
    <submittedName>
        <fullName evidence="1">Uncharacterized protein</fullName>
    </submittedName>
</protein>
<keyword evidence="2" id="KW-1185">Reference proteome</keyword>
<name>A0A9W9V3B3_9EURO</name>
<dbReference type="RefSeq" id="XP_056552571.1">
    <property type="nucleotide sequence ID" value="XM_056703571.1"/>
</dbReference>
<sequence length="103" mass="11459">MHESAPIARSEACAQCFRLTKKYHTNLIIRPDEGTAVPGDFQETKGQYREGGGDDPLYPHAATLVDPGLSRDYSHRQKIPCTNALRRVVPTNPPIYNQPAMLP</sequence>
<dbReference type="OrthoDB" id="10455051at2759"/>
<feature type="non-terminal residue" evidence="1">
    <location>
        <position position="1"/>
    </location>
</feature>
<gene>
    <name evidence="1" type="ORF">N7496_010658</name>
</gene>
<dbReference type="GeneID" id="81442750"/>
<evidence type="ECO:0000313" key="1">
    <source>
        <dbReference type="EMBL" id="KAJ5364945.1"/>
    </source>
</evidence>
<evidence type="ECO:0000313" key="2">
    <source>
        <dbReference type="Proteomes" id="UP001147782"/>
    </source>
</evidence>
<proteinExistence type="predicted"/>
<reference evidence="1" key="1">
    <citation type="submission" date="2022-11" db="EMBL/GenBank/DDBJ databases">
        <authorList>
            <person name="Petersen C."/>
        </authorList>
    </citation>
    <scope>NUCLEOTIDE SEQUENCE</scope>
    <source>
        <strain evidence="1">IBT 29864</strain>
    </source>
</reference>
<dbReference type="AlphaFoldDB" id="A0A9W9V3B3"/>
<organism evidence="1 2">
    <name type="scientific">Penicillium cataractarum</name>
    <dbReference type="NCBI Taxonomy" id="2100454"/>
    <lineage>
        <taxon>Eukaryota</taxon>
        <taxon>Fungi</taxon>
        <taxon>Dikarya</taxon>
        <taxon>Ascomycota</taxon>
        <taxon>Pezizomycotina</taxon>
        <taxon>Eurotiomycetes</taxon>
        <taxon>Eurotiomycetidae</taxon>
        <taxon>Eurotiales</taxon>
        <taxon>Aspergillaceae</taxon>
        <taxon>Penicillium</taxon>
    </lineage>
</organism>
<accession>A0A9W9V3B3</accession>
<dbReference type="EMBL" id="JAPZBS010000008">
    <property type="protein sequence ID" value="KAJ5364945.1"/>
    <property type="molecule type" value="Genomic_DNA"/>
</dbReference>
<reference evidence="1" key="2">
    <citation type="journal article" date="2023" name="IMA Fungus">
        <title>Comparative genomic study of the Penicillium genus elucidates a diverse pangenome and 15 lateral gene transfer events.</title>
        <authorList>
            <person name="Petersen C."/>
            <person name="Sorensen T."/>
            <person name="Nielsen M.R."/>
            <person name="Sondergaard T.E."/>
            <person name="Sorensen J.L."/>
            <person name="Fitzpatrick D.A."/>
            <person name="Frisvad J.C."/>
            <person name="Nielsen K.L."/>
        </authorList>
    </citation>
    <scope>NUCLEOTIDE SEQUENCE</scope>
    <source>
        <strain evidence="1">IBT 29864</strain>
    </source>
</reference>
<dbReference type="Proteomes" id="UP001147782">
    <property type="component" value="Unassembled WGS sequence"/>
</dbReference>